<dbReference type="OrthoDB" id="5873594at2759"/>
<accession>A0A3P8AXW3</accession>
<evidence type="ECO:0000313" key="4">
    <source>
        <dbReference type="WBParaSite" id="HPBE_0001359901-mRNA-1"/>
    </source>
</evidence>
<name>A0A183FY94_HELPZ</name>
<proteinExistence type="predicted"/>
<evidence type="ECO:0000313" key="3">
    <source>
        <dbReference type="Proteomes" id="UP000050761"/>
    </source>
</evidence>
<keyword evidence="3" id="KW-1185">Reference proteome</keyword>
<reference evidence="4" key="2">
    <citation type="submission" date="2019-09" db="UniProtKB">
        <authorList>
            <consortium name="WormBaseParasite"/>
        </authorList>
    </citation>
    <scope>IDENTIFICATION</scope>
</reference>
<evidence type="ECO:0000313" key="2">
    <source>
        <dbReference type="EMBL" id="VDO96783.1"/>
    </source>
</evidence>
<gene>
    <name evidence="2" type="ORF">HPBE_LOCUS13600</name>
</gene>
<dbReference type="EMBL" id="UZAH01027993">
    <property type="protein sequence ID" value="VDO96783.1"/>
    <property type="molecule type" value="Genomic_DNA"/>
</dbReference>
<organism evidence="3 4">
    <name type="scientific">Heligmosomoides polygyrus</name>
    <name type="common">Parasitic roundworm</name>
    <dbReference type="NCBI Taxonomy" id="6339"/>
    <lineage>
        <taxon>Eukaryota</taxon>
        <taxon>Metazoa</taxon>
        <taxon>Ecdysozoa</taxon>
        <taxon>Nematoda</taxon>
        <taxon>Chromadorea</taxon>
        <taxon>Rhabditida</taxon>
        <taxon>Rhabditina</taxon>
        <taxon>Rhabditomorpha</taxon>
        <taxon>Strongyloidea</taxon>
        <taxon>Heligmosomidae</taxon>
        <taxon>Heligmosomoides</taxon>
    </lineage>
</organism>
<dbReference type="AlphaFoldDB" id="A0A183FY94"/>
<accession>A0A183FY94</accession>
<protein>
    <submittedName>
        <fullName evidence="2 4">Uncharacterized protein</fullName>
    </submittedName>
</protein>
<feature type="region of interest" description="Disordered" evidence="1">
    <location>
        <begin position="255"/>
        <end position="276"/>
    </location>
</feature>
<feature type="compositionally biased region" description="Polar residues" evidence="1">
    <location>
        <begin position="255"/>
        <end position="266"/>
    </location>
</feature>
<dbReference type="WBParaSite" id="HPBE_0001359901-mRNA-1">
    <property type="protein sequence ID" value="HPBE_0001359901-mRNA-1"/>
    <property type="gene ID" value="HPBE_0001359901"/>
</dbReference>
<dbReference type="Proteomes" id="UP000050761">
    <property type="component" value="Unassembled WGS sequence"/>
</dbReference>
<evidence type="ECO:0000256" key="1">
    <source>
        <dbReference type="SAM" id="MobiDB-lite"/>
    </source>
</evidence>
<reference evidence="2 3" key="1">
    <citation type="submission" date="2018-11" db="EMBL/GenBank/DDBJ databases">
        <authorList>
            <consortium name="Pathogen Informatics"/>
        </authorList>
    </citation>
    <scope>NUCLEOTIDE SEQUENCE [LARGE SCALE GENOMIC DNA]</scope>
</reference>
<sequence>MSTISSSLVRSIVNDEFLRKSFTTPQWPVGISASRLEISLSKFDLVPEAPLLWKKKLARSPQVETWEAEAERVKPLRLSSLGRIDVEGHVRSHQTRTGRGHHVVEASPFVRSGAVIRLSTSPRVGGQVVALLAQAMAWTVYYKIFAAITLALLFEHNNALMPKQYEIWFQPSQKVCERNPYRSFDLHIYEVWHVLYNKTSRRIFDGLMRGNDRYDNLFYPDYNWELFPRLKIPLESPELGLGLYISVRRSTNYKGRNDNPLTNPEQTKGPFRDNRPEPGTGLDFSAIFKGGTLFQQAQFFIKGNRRQPFMTLTGTKCAQTEAWIANEGIYKWDERSNAWTPVYYPPWSTRFYY</sequence>